<feature type="compositionally biased region" description="Polar residues" evidence="1">
    <location>
        <begin position="131"/>
        <end position="148"/>
    </location>
</feature>
<keyword evidence="3" id="KW-1185">Reference proteome</keyword>
<feature type="compositionally biased region" description="Low complexity" evidence="1">
    <location>
        <begin position="1316"/>
        <end position="1357"/>
    </location>
</feature>
<dbReference type="PANTHER" id="PTHR48148">
    <property type="entry name" value="KERATINOCYTE PROLINE-RICH PROTEIN"/>
    <property type="match status" value="1"/>
</dbReference>
<dbReference type="PANTHER" id="PTHR48148:SF2">
    <property type="entry name" value="PA14 DOMAIN-CONTAINING PROTEIN"/>
    <property type="match status" value="1"/>
</dbReference>
<feature type="region of interest" description="Disordered" evidence="1">
    <location>
        <begin position="109"/>
        <end position="163"/>
    </location>
</feature>
<proteinExistence type="predicted"/>
<evidence type="ECO:0000313" key="2">
    <source>
        <dbReference type="EMBL" id="CAB9518508.1"/>
    </source>
</evidence>
<feature type="region of interest" description="Disordered" evidence="1">
    <location>
        <begin position="330"/>
        <end position="433"/>
    </location>
</feature>
<dbReference type="EMBL" id="CAICTM010000939">
    <property type="protein sequence ID" value="CAB9518508.1"/>
    <property type="molecule type" value="Genomic_DNA"/>
</dbReference>
<feature type="compositionally biased region" description="Low complexity" evidence="1">
    <location>
        <begin position="348"/>
        <end position="370"/>
    </location>
</feature>
<feature type="compositionally biased region" description="Low complexity" evidence="1">
    <location>
        <begin position="999"/>
        <end position="1043"/>
    </location>
</feature>
<feature type="region of interest" description="Disordered" evidence="1">
    <location>
        <begin position="1313"/>
        <end position="1453"/>
    </location>
</feature>
<feature type="compositionally biased region" description="Polar residues" evidence="1">
    <location>
        <begin position="780"/>
        <end position="789"/>
    </location>
</feature>
<feature type="region of interest" description="Disordered" evidence="1">
    <location>
        <begin position="1626"/>
        <end position="1725"/>
    </location>
</feature>
<feature type="compositionally biased region" description="Polar residues" evidence="1">
    <location>
        <begin position="1057"/>
        <end position="1071"/>
    </location>
</feature>
<feature type="compositionally biased region" description="Low complexity" evidence="1">
    <location>
        <begin position="1627"/>
        <end position="1671"/>
    </location>
</feature>
<dbReference type="OrthoDB" id="49636at2759"/>
<feature type="compositionally biased region" description="Polar residues" evidence="1">
    <location>
        <begin position="1413"/>
        <end position="1444"/>
    </location>
</feature>
<feature type="compositionally biased region" description="Polar residues" evidence="1">
    <location>
        <begin position="559"/>
        <end position="577"/>
    </location>
</feature>
<name>A0A9N8ECZ2_9STRA</name>
<evidence type="ECO:0000256" key="1">
    <source>
        <dbReference type="SAM" id="MobiDB-lite"/>
    </source>
</evidence>
<accession>A0A9N8ECZ2</accession>
<protein>
    <submittedName>
        <fullName evidence="2">CLECT</fullName>
    </submittedName>
</protein>
<feature type="compositionally biased region" description="Polar residues" evidence="1">
    <location>
        <begin position="1690"/>
        <end position="1716"/>
    </location>
</feature>
<feature type="compositionally biased region" description="Polar residues" evidence="1">
    <location>
        <begin position="797"/>
        <end position="814"/>
    </location>
</feature>
<reference evidence="2" key="1">
    <citation type="submission" date="2020-06" db="EMBL/GenBank/DDBJ databases">
        <authorList>
            <consortium name="Plant Systems Biology data submission"/>
        </authorList>
    </citation>
    <scope>NUCLEOTIDE SEQUENCE</scope>
    <source>
        <strain evidence="2">D6</strain>
    </source>
</reference>
<feature type="compositionally biased region" description="Polar residues" evidence="1">
    <location>
        <begin position="371"/>
        <end position="404"/>
    </location>
</feature>
<sequence length="1755" mass="185002">MDSPKDSDGNPDFDAFPYSFSVDAAENETEVSKLMKSSCQNFTDDFYILEGISTLVLQKVDGRGDLVNGTEITVMIQEYNPIKVGNTEVAWFDFQVNCDCIGADPSMAPASLPTVEQPTTDHPSANPPNRLPTTSPTLQPSQISTSGPSFAPAASDQPSTHEGPEVCIEAINGSHRECHGFMTDEGKFVGNMCLEVGLQSTGIVVRFETVGNWRIVGQHMWVGSNVVNMPRTEDGSPNVEAFPYNWSDKKGQTGVTQLLTPRCESGTNKRYSEQGVVQLELRQVDDAGDVIASAGSSAFVEQYSTLGNVSSPFGWFEFHVNCHCADKMTSAPSATGGPSVAPQPGPSSAPITTSAPISSPTASGTPTSAPQRQPSSVVEPTSSGIPTSGQPTIVGVPSSTTFPNVNPPVTAPSATRGPSVAPQPGPSSAPTRHQLPTLLPQLRELQPVHPCDIQVPLWSPHLLGVLPATAHYCGVPIHTSPNVNPPVTSPSATGGPSVAPQPGPSSAPITTSAPISSPTASGTPTSAPQRQPSSVVAPTISSRPSPLLPSSQPIPGDVNENQTSVPSPSGTSYSPTLKPSRHCEDGLCRECYDIFDHDGVNVGFMSLDTGIHPYAPIGNETNGFVERRRMSGSLHTEETSPGIRLLVEVVGNWRVVGQQMWLGLDMMDSPKDSDGNPDFDAFPYSFSVDVAENETEVSKLMKSSCQNFTDDFYILEGISTLVLQKVDGRGDLVNGTEITVMIQEYNPIKVGNTEVAWFDFQVNCDCIGADPSMAPASLPTVEQPTTDHPSANPPNRLPTTSPTLQPSQISTSGPSFAPAASDQPSTHEGPEVCIEAINGSHRECHGFMAGEGKLVGNMCLEVGLQSTGIEVRFETVGNWRIVGQHMWVGSNVVNMPRTEDGSPNFESFPYNWSDKKGQSVVSQLVTTRCTGDMDSTYSEEGMVQLELLQVDAEGVAVSDSPTTVFVQEYTSVAGALGPFGWFDFQVNCNCTDNVPSQAPSVTGGPSTTHSPTGSPTTSLTDVPTGSPTTSTSGYPSGHSTGYPTSTPTAYPTGHPTGYQTGYPTSSPTSYPTGHPTIYPTGYPTSSPTAYPTGHPTGYPTASPTDHTTLSPTGFPTASPTGKPSIVSTAEPSLPSSLPPTPHVPSICIMTRDGSHKECHEVLSEKGAVVGNMCLEVGLQSTGIEVRFETVGNWRIVGEHMWVGSNVVNMPRTKDGSPNVEAFPYHWSDKKGQSVVSQLLTTRCTRDMDSTYSEEGMVQLELLQVDAEGVAVSDSPTTVFVQEYSSAAGALGPFGWFDFQVNCNCTDNVPTQAPLVTGGPSTTHSPTGSPTTSLSGRPTGSPTTSTSGYPSGHSTGYPTSTPTAYPTGHPTGYPTGYPTSSPTSYPTGHPTGYPTGYPTSSPTAYPTGHPTGYPTASPTDHTTLSPTGFPTASPTGKPSIVSTAEPSLPSSLPPTPHVPSICIMTRDGSHKECHEVLSEKGAVVGNMCLEVGLQSTGIEVRFETVGNWRIVGEHMWVGSNVVNMPRTEDGSPNVEAFPYHWSDKKGQSVVSQLLTTRCTGDMDSTYSEEGMVQLELLQVDAEGVAVSDSPTTVFVQEYTSVAGALGPFGWFDFQVNCNCADNVPSQAPSVTGGPSTTHSPTGSPTTSLSDVPTGSPTTSTSGYPSGHSTGYPTSTPTAYPTGHPTGYPTGYPTSSQHISNGHPTSYPTGYPTSSPTAYPTGHPSGYPTASNRPHHFVPNRIPNCIANREAIHSINR</sequence>
<organism evidence="2 3">
    <name type="scientific">Seminavis robusta</name>
    <dbReference type="NCBI Taxonomy" id="568900"/>
    <lineage>
        <taxon>Eukaryota</taxon>
        <taxon>Sar</taxon>
        <taxon>Stramenopiles</taxon>
        <taxon>Ochrophyta</taxon>
        <taxon>Bacillariophyta</taxon>
        <taxon>Bacillariophyceae</taxon>
        <taxon>Bacillariophycidae</taxon>
        <taxon>Naviculales</taxon>
        <taxon>Naviculaceae</taxon>
        <taxon>Seminavis</taxon>
    </lineage>
</organism>
<feature type="compositionally biased region" description="Low complexity" evidence="1">
    <location>
        <begin position="506"/>
        <end position="528"/>
    </location>
</feature>
<comment type="caution">
    <text evidence="2">The sequence shown here is derived from an EMBL/GenBank/DDBJ whole genome shotgun (WGS) entry which is preliminary data.</text>
</comment>
<feature type="region of interest" description="Disordered" evidence="1">
    <location>
        <begin position="775"/>
        <end position="829"/>
    </location>
</feature>
<feature type="compositionally biased region" description="Polar residues" evidence="1">
    <location>
        <begin position="1376"/>
        <end position="1385"/>
    </location>
</feature>
<feature type="region of interest" description="Disordered" evidence="1">
    <location>
        <begin position="997"/>
        <end position="1139"/>
    </location>
</feature>
<feature type="compositionally biased region" description="Low complexity" evidence="1">
    <location>
        <begin position="540"/>
        <end position="555"/>
    </location>
</feature>
<feature type="compositionally biased region" description="Polar residues" evidence="1">
    <location>
        <begin position="114"/>
        <end position="123"/>
    </location>
</feature>
<feature type="region of interest" description="Disordered" evidence="1">
    <location>
        <begin position="484"/>
        <end position="580"/>
    </location>
</feature>
<evidence type="ECO:0000313" key="3">
    <source>
        <dbReference type="Proteomes" id="UP001153069"/>
    </source>
</evidence>
<feature type="compositionally biased region" description="Polar residues" evidence="1">
    <location>
        <begin position="1099"/>
        <end position="1130"/>
    </location>
</feature>
<gene>
    <name evidence="2" type="ORF">SEMRO_941_G222600.1</name>
</gene>
<dbReference type="Proteomes" id="UP001153069">
    <property type="component" value="Unassembled WGS sequence"/>
</dbReference>